<organism evidence="1 2">
    <name type="scientific">Armillaria gallica</name>
    <name type="common">Bulbous honey fungus</name>
    <name type="synonym">Armillaria bulbosa</name>
    <dbReference type="NCBI Taxonomy" id="47427"/>
    <lineage>
        <taxon>Eukaryota</taxon>
        <taxon>Fungi</taxon>
        <taxon>Dikarya</taxon>
        <taxon>Basidiomycota</taxon>
        <taxon>Agaricomycotina</taxon>
        <taxon>Agaricomycetes</taxon>
        <taxon>Agaricomycetidae</taxon>
        <taxon>Agaricales</taxon>
        <taxon>Marasmiineae</taxon>
        <taxon>Physalacriaceae</taxon>
        <taxon>Armillaria</taxon>
    </lineage>
</organism>
<evidence type="ECO:0000313" key="2">
    <source>
        <dbReference type="Proteomes" id="UP000217790"/>
    </source>
</evidence>
<dbReference type="AlphaFoldDB" id="A0A2H3DEK0"/>
<proteinExistence type="predicted"/>
<dbReference type="Proteomes" id="UP000217790">
    <property type="component" value="Unassembled WGS sequence"/>
</dbReference>
<sequence>MEYSGAVPPLATSSSPLLILAIDCDVVPPPPPRIVIPLTEQTFMKGEQCFDLNDSDNDDDDSLFFKQIHFSAPQINEQGIIRRPVNTVIIKDFHQTAECIPMECQRKSEIELPGGLGISTLQTTDSWAKERDKYFSGDTALIGKSFNMIINKPIHRCEDVQRTTGLFGSDTYTRAH</sequence>
<name>A0A2H3DEK0_ARMGA</name>
<keyword evidence="2" id="KW-1185">Reference proteome</keyword>
<dbReference type="EMBL" id="KZ293687">
    <property type="protein sequence ID" value="PBK85906.1"/>
    <property type="molecule type" value="Genomic_DNA"/>
</dbReference>
<dbReference type="InParanoid" id="A0A2H3DEK0"/>
<evidence type="ECO:0000313" key="1">
    <source>
        <dbReference type="EMBL" id="PBK85906.1"/>
    </source>
</evidence>
<gene>
    <name evidence="1" type="ORF">ARMGADRAFT_1035906</name>
</gene>
<reference evidence="2" key="1">
    <citation type="journal article" date="2017" name="Nat. Ecol. Evol.">
        <title>Genome expansion and lineage-specific genetic innovations in the forest pathogenic fungi Armillaria.</title>
        <authorList>
            <person name="Sipos G."/>
            <person name="Prasanna A.N."/>
            <person name="Walter M.C."/>
            <person name="O'Connor E."/>
            <person name="Balint B."/>
            <person name="Krizsan K."/>
            <person name="Kiss B."/>
            <person name="Hess J."/>
            <person name="Varga T."/>
            <person name="Slot J."/>
            <person name="Riley R."/>
            <person name="Boka B."/>
            <person name="Rigling D."/>
            <person name="Barry K."/>
            <person name="Lee J."/>
            <person name="Mihaltcheva S."/>
            <person name="LaButti K."/>
            <person name="Lipzen A."/>
            <person name="Waldron R."/>
            <person name="Moloney N.M."/>
            <person name="Sperisen C."/>
            <person name="Kredics L."/>
            <person name="Vagvoelgyi C."/>
            <person name="Patrignani A."/>
            <person name="Fitzpatrick D."/>
            <person name="Nagy I."/>
            <person name="Doyle S."/>
            <person name="Anderson J.B."/>
            <person name="Grigoriev I.V."/>
            <person name="Gueldener U."/>
            <person name="Muensterkoetter M."/>
            <person name="Nagy L.G."/>
        </authorList>
    </citation>
    <scope>NUCLEOTIDE SEQUENCE [LARGE SCALE GENOMIC DNA]</scope>
    <source>
        <strain evidence="2">Ar21-2</strain>
    </source>
</reference>
<accession>A0A2H3DEK0</accession>
<protein>
    <submittedName>
        <fullName evidence="1">Uncharacterized protein</fullName>
    </submittedName>
</protein>